<accession>A0ABY6IZ80</accession>
<evidence type="ECO:0000313" key="4">
    <source>
        <dbReference type="Proteomes" id="UP001162741"/>
    </source>
</evidence>
<dbReference type="RefSeq" id="WP_264279687.1">
    <property type="nucleotide sequence ID" value="NZ_CP107006.1"/>
</dbReference>
<keyword evidence="4" id="KW-1185">Reference proteome</keyword>
<organism evidence="3 4">
    <name type="scientific">Chitinophaga horti</name>
    <dbReference type="NCBI Taxonomy" id="2920382"/>
    <lineage>
        <taxon>Bacteria</taxon>
        <taxon>Pseudomonadati</taxon>
        <taxon>Bacteroidota</taxon>
        <taxon>Chitinophagia</taxon>
        <taxon>Chitinophagales</taxon>
        <taxon>Chitinophagaceae</taxon>
        <taxon>Chitinophaga</taxon>
    </lineage>
</organism>
<evidence type="ECO:0000256" key="1">
    <source>
        <dbReference type="SAM" id="Phobius"/>
    </source>
</evidence>
<keyword evidence="1" id="KW-0472">Membrane</keyword>
<gene>
    <name evidence="3" type="ORF">MKQ68_14065</name>
</gene>
<dbReference type="Gene3D" id="2.60.120.1440">
    <property type="match status" value="1"/>
</dbReference>
<dbReference type="InterPro" id="IPR006860">
    <property type="entry name" value="FecR"/>
</dbReference>
<sequence>MPTSQYPNAKALLDKFHAGECTPEELALLDSWYKGLHNNAPVEHAESQQERFLAGFRDYVAKKQKHNIRPLVRKWAAAASVILLAGIGYFSAKQQQLHKAKQATADNIFHVRNTSGMIKKVMLPDSSVIWMNANASLSWREEAASKTRWVAFEGEGYFEVERSSERPFVIVTRDVVVKVLGTRFNLEAYRDEKMTRVSLASGKVQVSSKANRQTQAILEPGRAAAYFPDDSVLVTHEIDTTLSTAWMDGGFTAEQLSIKDAFTRLCESNGYEVAWQNERRLQKKITIAFPKQRFGQTMDALCYMTHKNYTIKNKLVTIY</sequence>
<name>A0ABY6IZ80_9BACT</name>
<protein>
    <submittedName>
        <fullName evidence="3">FecR family protein</fullName>
    </submittedName>
</protein>
<reference evidence="3" key="1">
    <citation type="submission" date="2022-10" db="EMBL/GenBank/DDBJ databases">
        <title>Chitinophaga sp. nov., isolated from soil.</title>
        <authorList>
            <person name="Jeon C.O."/>
        </authorList>
    </citation>
    <scope>NUCLEOTIDE SEQUENCE</scope>
    <source>
        <strain evidence="3">R8</strain>
    </source>
</reference>
<dbReference type="EMBL" id="CP107006">
    <property type="protein sequence ID" value="UYQ91217.1"/>
    <property type="molecule type" value="Genomic_DNA"/>
</dbReference>
<dbReference type="PIRSF" id="PIRSF018266">
    <property type="entry name" value="FecR"/>
    <property type="match status" value="1"/>
</dbReference>
<dbReference type="PANTHER" id="PTHR30273:SF2">
    <property type="entry name" value="PROTEIN FECR"/>
    <property type="match status" value="1"/>
</dbReference>
<evidence type="ECO:0000259" key="2">
    <source>
        <dbReference type="Pfam" id="PF04773"/>
    </source>
</evidence>
<dbReference type="Proteomes" id="UP001162741">
    <property type="component" value="Chromosome"/>
</dbReference>
<dbReference type="InterPro" id="IPR012373">
    <property type="entry name" value="Ferrdict_sens_TM"/>
</dbReference>
<feature type="transmembrane region" description="Helical" evidence="1">
    <location>
        <begin position="72"/>
        <end position="92"/>
    </location>
</feature>
<dbReference type="Gene3D" id="3.55.50.30">
    <property type="match status" value="1"/>
</dbReference>
<evidence type="ECO:0000313" key="3">
    <source>
        <dbReference type="EMBL" id="UYQ91217.1"/>
    </source>
</evidence>
<feature type="domain" description="FecR protein" evidence="2">
    <location>
        <begin position="114"/>
        <end position="205"/>
    </location>
</feature>
<proteinExistence type="predicted"/>
<dbReference type="Pfam" id="PF04773">
    <property type="entry name" value="FecR"/>
    <property type="match status" value="1"/>
</dbReference>
<keyword evidence="1" id="KW-1133">Transmembrane helix</keyword>
<keyword evidence="1" id="KW-0812">Transmembrane</keyword>
<dbReference type="PANTHER" id="PTHR30273">
    <property type="entry name" value="PERIPLASMIC SIGNAL SENSOR AND SIGMA FACTOR ACTIVATOR FECR-RELATED"/>
    <property type="match status" value="1"/>
</dbReference>